<evidence type="ECO:0000313" key="1">
    <source>
        <dbReference type="EMBL" id="PLB35725.1"/>
    </source>
</evidence>
<sequence length="188" mass="20171">MFISKSILCTVGIMATAVTGYKLAFHSSALGQCRGQFLGSWSGGPDAGCRTDYVGVAQEVVVTNDRGGDHDNTVVFFSSDDCNDANAIVMSQGGCMTIDSDVSSYSSFKVLEETTRGTRGNTEKLGSHDADVSPAHHGDAFEYDNAIFRWHQLAQGVWSGVLADEWDDNIHVASNDVSDNPEPTHLAM</sequence>
<dbReference type="Proteomes" id="UP000234585">
    <property type="component" value="Unassembled WGS sequence"/>
</dbReference>
<gene>
    <name evidence="1" type="ORF">BDW47DRAFT_110035</name>
</gene>
<name>A0A2I2F505_ASPCN</name>
<keyword evidence="2" id="KW-1185">Reference proteome</keyword>
<organism evidence="1 2">
    <name type="scientific">Aspergillus candidus</name>
    <dbReference type="NCBI Taxonomy" id="41067"/>
    <lineage>
        <taxon>Eukaryota</taxon>
        <taxon>Fungi</taxon>
        <taxon>Dikarya</taxon>
        <taxon>Ascomycota</taxon>
        <taxon>Pezizomycotina</taxon>
        <taxon>Eurotiomycetes</taxon>
        <taxon>Eurotiomycetidae</taxon>
        <taxon>Eurotiales</taxon>
        <taxon>Aspergillaceae</taxon>
        <taxon>Aspergillus</taxon>
        <taxon>Aspergillus subgen. Circumdati</taxon>
    </lineage>
</organism>
<accession>A0A2I2F505</accession>
<dbReference type="OrthoDB" id="4766028at2759"/>
<evidence type="ECO:0000313" key="2">
    <source>
        <dbReference type="Proteomes" id="UP000234585"/>
    </source>
</evidence>
<dbReference type="GeneID" id="36520788"/>
<proteinExistence type="predicted"/>
<dbReference type="AlphaFoldDB" id="A0A2I2F505"/>
<protein>
    <submittedName>
        <fullName evidence="1">Uncharacterized protein</fullName>
    </submittedName>
</protein>
<dbReference type="EMBL" id="KZ559159">
    <property type="protein sequence ID" value="PLB35725.1"/>
    <property type="molecule type" value="Genomic_DNA"/>
</dbReference>
<dbReference type="RefSeq" id="XP_024669737.1">
    <property type="nucleotide sequence ID" value="XM_024813628.1"/>
</dbReference>
<reference evidence="1 2" key="1">
    <citation type="submission" date="2017-12" db="EMBL/GenBank/DDBJ databases">
        <authorList>
            <consortium name="DOE Joint Genome Institute"/>
            <person name="Haridas S."/>
            <person name="Kjaerbolling I."/>
            <person name="Vesth T.C."/>
            <person name="Frisvad J.C."/>
            <person name="Nybo J.L."/>
            <person name="Theobald S."/>
            <person name="Kuo A."/>
            <person name="Bowyer P."/>
            <person name="Matsuda Y."/>
            <person name="Mondo S."/>
            <person name="Lyhne E.K."/>
            <person name="Kogle M.E."/>
            <person name="Clum A."/>
            <person name="Lipzen A."/>
            <person name="Salamov A."/>
            <person name="Ngan C.Y."/>
            <person name="Daum C."/>
            <person name="Chiniquy J."/>
            <person name="Barry K."/>
            <person name="LaButti K."/>
            <person name="Simmons B.A."/>
            <person name="Magnuson J.K."/>
            <person name="Mortensen U.H."/>
            <person name="Larsen T.O."/>
            <person name="Grigoriev I.V."/>
            <person name="Baker S.E."/>
            <person name="Andersen M.R."/>
            <person name="Nordberg H.P."/>
            <person name="Cantor M.N."/>
            <person name="Hua S.X."/>
        </authorList>
    </citation>
    <scope>NUCLEOTIDE SEQUENCE [LARGE SCALE GENOMIC DNA]</scope>
    <source>
        <strain evidence="1 2">CBS 102.13</strain>
    </source>
</reference>